<evidence type="ECO:0000313" key="2">
    <source>
        <dbReference type="EMBL" id="CAF4093212.1"/>
    </source>
</evidence>
<dbReference type="EMBL" id="CAJNOK010018787">
    <property type="protein sequence ID" value="CAF1288306.1"/>
    <property type="molecule type" value="Genomic_DNA"/>
</dbReference>
<accession>A0A8S2EWH3</accession>
<dbReference type="EMBL" id="CAJOBA010040353">
    <property type="protein sequence ID" value="CAF4093212.1"/>
    <property type="molecule type" value="Genomic_DNA"/>
</dbReference>
<name>A0A8S2EWH3_9BILA</name>
<reference evidence="1" key="1">
    <citation type="submission" date="2021-02" db="EMBL/GenBank/DDBJ databases">
        <authorList>
            <person name="Nowell W R."/>
        </authorList>
    </citation>
    <scope>NUCLEOTIDE SEQUENCE</scope>
</reference>
<proteinExistence type="predicted"/>
<sequence>SLKKRFANENPLIQHEIIILLSMSILKSIENKENLLIYKWILSAYPQNEWITELALIKLEKFIDQPDKQIPKWRSILRQIECKQIISLIILKIEETNNQEEIETEK</sequence>
<evidence type="ECO:0000313" key="3">
    <source>
        <dbReference type="Proteomes" id="UP000677228"/>
    </source>
</evidence>
<gene>
    <name evidence="1" type="ORF">OVA965_LOCUS27969</name>
    <name evidence="2" type="ORF">TMI583_LOCUS28715</name>
</gene>
<protein>
    <submittedName>
        <fullName evidence="1">Uncharacterized protein</fullName>
    </submittedName>
</protein>
<dbReference type="AlphaFoldDB" id="A0A8S2EWH3"/>
<feature type="non-terminal residue" evidence="1">
    <location>
        <position position="1"/>
    </location>
</feature>
<organism evidence="1 3">
    <name type="scientific">Didymodactylos carnosus</name>
    <dbReference type="NCBI Taxonomy" id="1234261"/>
    <lineage>
        <taxon>Eukaryota</taxon>
        <taxon>Metazoa</taxon>
        <taxon>Spiralia</taxon>
        <taxon>Gnathifera</taxon>
        <taxon>Rotifera</taxon>
        <taxon>Eurotatoria</taxon>
        <taxon>Bdelloidea</taxon>
        <taxon>Philodinida</taxon>
        <taxon>Philodinidae</taxon>
        <taxon>Didymodactylos</taxon>
    </lineage>
</organism>
<comment type="caution">
    <text evidence="1">The sequence shown here is derived from an EMBL/GenBank/DDBJ whole genome shotgun (WGS) entry which is preliminary data.</text>
</comment>
<dbReference type="Proteomes" id="UP000677228">
    <property type="component" value="Unassembled WGS sequence"/>
</dbReference>
<dbReference type="Proteomes" id="UP000682733">
    <property type="component" value="Unassembled WGS sequence"/>
</dbReference>
<evidence type="ECO:0000313" key="1">
    <source>
        <dbReference type="EMBL" id="CAF1288306.1"/>
    </source>
</evidence>